<dbReference type="Proteomes" id="UP000620104">
    <property type="component" value="Unassembled WGS sequence"/>
</dbReference>
<keyword evidence="3" id="KW-1185">Reference proteome</keyword>
<sequence>MSGTATTGPENPLKTYNAAELQQIESAETAYNNAIDAFKNAEARGESKERVNELRDLARSKEEELRSLQDLCD</sequence>
<dbReference type="EMBL" id="BLZA01000053">
    <property type="protein sequence ID" value="GHJ89964.1"/>
    <property type="molecule type" value="Genomic_DNA"/>
</dbReference>
<keyword evidence="1" id="KW-0175">Coiled coil</keyword>
<comment type="caution">
    <text evidence="2">The sequence shown here is derived from an EMBL/GenBank/DDBJ whole genome shotgun (WGS) entry which is preliminary data.</text>
</comment>
<accession>A0A8H3YHJ8</accession>
<reference evidence="2" key="1">
    <citation type="submission" date="2020-07" db="EMBL/GenBank/DDBJ databases">
        <title>Draft Genome Sequence of a Deep-Sea Yeast, Naganishia (Cryptococcus) liquefaciens strain N6.</title>
        <authorList>
            <person name="Han Y.W."/>
            <person name="Kajitani R."/>
            <person name="Morimoto H."/>
            <person name="Parhat M."/>
            <person name="Tsubouchi H."/>
            <person name="Bakenova O."/>
            <person name="Ogata M."/>
            <person name="Argunhan B."/>
            <person name="Aoki R."/>
            <person name="Kajiwara S."/>
            <person name="Itoh T."/>
            <person name="Iwasaki H."/>
        </authorList>
    </citation>
    <scope>NUCLEOTIDE SEQUENCE</scope>
    <source>
        <strain evidence="2">N6</strain>
    </source>
</reference>
<feature type="coiled-coil region" evidence="1">
    <location>
        <begin position="24"/>
        <end position="71"/>
    </location>
</feature>
<evidence type="ECO:0000313" key="3">
    <source>
        <dbReference type="Proteomes" id="UP000620104"/>
    </source>
</evidence>
<evidence type="ECO:0000313" key="2">
    <source>
        <dbReference type="EMBL" id="GHJ89964.1"/>
    </source>
</evidence>
<dbReference type="AlphaFoldDB" id="A0A8H3YHJ8"/>
<protein>
    <submittedName>
        <fullName evidence="2">Uncharacterized protein</fullName>
    </submittedName>
</protein>
<name>A0A8H3YHJ8_9TREE</name>
<gene>
    <name evidence="2" type="ORF">NliqN6_6366</name>
</gene>
<organism evidence="2 3">
    <name type="scientific">Naganishia liquefaciens</name>
    <dbReference type="NCBI Taxonomy" id="104408"/>
    <lineage>
        <taxon>Eukaryota</taxon>
        <taxon>Fungi</taxon>
        <taxon>Dikarya</taxon>
        <taxon>Basidiomycota</taxon>
        <taxon>Agaricomycotina</taxon>
        <taxon>Tremellomycetes</taxon>
        <taxon>Filobasidiales</taxon>
        <taxon>Filobasidiaceae</taxon>
        <taxon>Naganishia</taxon>
    </lineage>
</organism>
<dbReference type="OrthoDB" id="3918477at2759"/>
<evidence type="ECO:0000256" key="1">
    <source>
        <dbReference type="SAM" id="Coils"/>
    </source>
</evidence>
<proteinExistence type="predicted"/>